<dbReference type="EMBL" id="JAHLQN010000001">
    <property type="protein sequence ID" value="MBU5626425.1"/>
    <property type="molecule type" value="Genomic_DNA"/>
</dbReference>
<name>A0ABS6FAQ4_9FIRM</name>
<evidence type="ECO:0000259" key="2">
    <source>
        <dbReference type="PROSITE" id="PS51736"/>
    </source>
</evidence>
<sequence length="533" mass="61755">MPFEMQKDIMYFRLSEEDEEDKRESNSISSQRACVEQYLHDRPELGSNFEEIVDDGYSGTSLDRPGMRRLLAMIKRNQVRTVIVRDLSRFARNYLEAGYYLEIEFPSRGVRFISVNDGFDSEELGEDTGGLDLAIRNLVNQMYSHDISRKIKSVVDMKKYNGEYAFGAVPYGYKKGERHNTIVIDEPAAEIVRHIFSLATSGKSVSQIALTLNEDHVQTPSVYLADVRGRYKTRAFWTYDSVRNILGNRIYTGDTEVFKSHVMRVGSKRVRVIPEELRQVIPETHDAIISRSDYYLAHKVIKGVAPRKPTNGRRNPLSSYLVCGCCGNRLAKGKEANKTWLCSSARYTRDTSCEQVRMDDRKLQEVLLRAIRTQCELFDAKVKRLDEQKRKAGKDKVFFLQEIERCRKLMEQVEREKLKLYEQYAEGELSKEMFLSQKEEVSLNQNDIALQISLLQTRLEELKSLDGAAQNEIHLLREQTQYRGIAELTPAVMKELIRQIVIFPENRMRIEWNFRDEIVEQKSTEISMPSESA</sequence>
<dbReference type="PROSITE" id="PS51736">
    <property type="entry name" value="RECOMBINASES_3"/>
    <property type="match status" value="1"/>
</dbReference>
<organism evidence="4 5">
    <name type="scientific">Dysosmobacter acutus</name>
    <dbReference type="NCBI Taxonomy" id="2841504"/>
    <lineage>
        <taxon>Bacteria</taxon>
        <taxon>Bacillati</taxon>
        <taxon>Bacillota</taxon>
        <taxon>Clostridia</taxon>
        <taxon>Eubacteriales</taxon>
        <taxon>Oscillospiraceae</taxon>
        <taxon>Dysosmobacter</taxon>
    </lineage>
</organism>
<feature type="coiled-coil region" evidence="1">
    <location>
        <begin position="396"/>
        <end position="423"/>
    </location>
</feature>
<dbReference type="Pfam" id="PF00239">
    <property type="entry name" value="Resolvase"/>
    <property type="match status" value="1"/>
</dbReference>
<evidence type="ECO:0000256" key="1">
    <source>
        <dbReference type="SAM" id="Coils"/>
    </source>
</evidence>
<feature type="domain" description="Resolvase/invertase-type recombinase catalytic" evidence="2">
    <location>
        <begin position="7"/>
        <end position="162"/>
    </location>
</feature>
<accession>A0ABS6FAQ4</accession>
<dbReference type="RefSeq" id="WP_216631909.1">
    <property type="nucleotide sequence ID" value="NZ_JAHLQN010000001.1"/>
</dbReference>
<dbReference type="PROSITE" id="PS51737">
    <property type="entry name" value="RECOMBINASE_DNA_BIND"/>
    <property type="match status" value="1"/>
</dbReference>
<dbReference type="Pfam" id="PF07508">
    <property type="entry name" value="Recombinase"/>
    <property type="match status" value="1"/>
</dbReference>
<comment type="caution">
    <text evidence="4">The sequence shown here is derived from an EMBL/GenBank/DDBJ whole genome shotgun (WGS) entry which is preliminary data.</text>
</comment>
<gene>
    <name evidence="4" type="ORF">KQI82_05745</name>
</gene>
<keyword evidence="5" id="KW-1185">Reference proteome</keyword>
<dbReference type="PANTHER" id="PTHR30461:SF23">
    <property type="entry name" value="DNA RECOMBINASE-RELATED"/>
    <property type="match status" value="1"/>
</dbReference>
<dbReference type="PANTHER" id="PTHR30461">
    <property type="entry name" value="DNA-INVERTASE FROM LAMBDOID PROPHAGE"/>
    <property type="match status" value="1"/>
</dbReference>
<dbReference type="SMART" id="SM00857">
    <property type="entry name" value="Resolvase"/>
    <property type="match status" value="1"/>
</dbReference>
<evidence type="ECO:0000259" key="3">
    <source>
        <dbReference type="PROSITE" id="PS51737"/>
    </source>
</evidence>
<reference evidence="4 5" key="1">
    <citation type="submission" date="2021-06" db="EMBL/GenBank/DDBJ databases">
        <authorList>
            <person name="Sun Q."/>
            <person name="Li D."/>
        </authorList>
    </citation>
    <scope>NUCLEOTIDE SEQUENCE [LARGE SCALE GENOMIC DNA]</scope>
    <source>
        <strain evidence="4 5">MSJ-2</strain>
    </source>
</reference>
<proteinExistence type="predicted"/>
<evidence type="ECO:0000313" key="5">
    <source>
        <dbReference type="Proteomes" id="UP000787672"/>
    </source>
</evidence>
<keyword evidence="1" id="KW-0175">Coiled coil</keyword>
<protein>
    <submittedName>
        <fullName evidence="4">Recombinase family protein</fullName>
    </submittedName>
</protein>
<dbReference type="Proteomes" id="UP000787672">
    <property type="component" value="Unassembled WGS sequence"/>
</dbReference>
<dbReference type="InterPro" id="IPR050639">
    <property type="entry name" value="SSR_resolvase"/>
</dbReference>
<dbReference type="InterPro" id="IPR006119">
    <property type="entry name" value="Resolv_N"/>
</dbReference>
<evidence type="ECO:0000313" key="4">
    <source>
        <dbReference type="EMBL" id="MBU5626425.1"/>
    </source>
</evidence>
<feature type="domain" description="Recombinase" evidence="3">
    <location>
        <begin position="170"/>
        <end position="307"/>
    </location>
</feature>
<dbReference type="InterPro" id="IPR011109">
    <property type="entry name" value="DNA_bind_recombinase_dom"/>
</dbReference>